<name>A0A9W6Z436_AMBMO</name>
<sequence length="160" mass="18213">MPKFNKETSKNAHSKKNEKKQARLKRLEKVKKINNQPKKVATSPTQIPINDLSISQRLRHSTCTSSTPIQGTSRNHNQLSHQQQIMRDEAIDAVNEGSRFDSVYHEQLSNDPTFVTSPDDETSTESPEDFDFDRLIKSQISINEKDNSSDHVGHVTRSDI</sequence>
<feature type="compositionally biased region" description="Acidic residues" evidence="1">
    <location>
        <begin position="118"/>
        <end position="131"/>
    </location>
</feature>
<evidence type="ECO:0000313" key="2">
    <source>
        <dbReference type="EMBL" id="GMG55838.1"/>
    </source>
</evidence>
<feature type="region of interest" description="Disordered" evidence="1">
    <location>
        <begin position="1"/>
        <end position="22"/>
    </location>
</feature>
<comment type="caution">
    <text evidence="2">The sequence shown here is derived from an EMBL/GenBank/DDBJ whole genome shotgun (WGS) entry which is preliminary data.</text>
</comment>
<dbReference type="AlphaFoldDB" id="A0A9W6Z436"/>
<feature type="compositionally biased region" description="Polar residues" evidence="1">
    <location>
        <begin position="107"/>
        <end position="116"/>
    </location>
</feature>
<keyword evidence="3" id="KW-1185">Reference proteome</keyword>
<evidence type="ECO:0000313" key="3">
    <source>
        <dbReference type="Proteomes" id="UP001165063"/>
    </source>
</evidence>
<feature type="compositionally biased region" description="Basic and acidic residues" evidence="1">
    <location>
        <begin position="1"/>
        <end position="10"/>
    </location>
</feature>
<feature type="region of interest" description="Disordered" evidence="1">
    <location>
        <begin position="107"/>
        <end position="131"/>
    </location>
</feature>
<protein>
    <submittedName>
        <fullName evidence="2">Unnamed protein product</fullName>
    </submittedName>
</protein>
<feature type="compositionally biased region" description="Basic and acidic residues" evidence="1">
    <location>
        <begin position="143"/>
        <end position="160"/>
    </location>
</feature>
<reference evidence="2" key="1">
    <citation type="submission" date="2023-04" db="EMBL/GenBank/DDBJ databases">
        <title>Ambrosiozyma monospora NBRC 1965.</title>
        <authorList>
            <person name="Ichikawa N."/>
            <person name="Sato H."/>
            <person name="Tonouchi N."/>
        </authorList>
    </citation>
    <scope>NUCLEOTIDE SEQUENCE</scope>
    <source>
        <strain evidence="2">NBRC 1965</strain>
    </source>
</reference>
<accession>A0A9W6Z436</accession>
<gene>
    <name evidence="2" type="ORF">Amon01_000790700</name>
</gene>
<proteinExistence type="predicted"/>
<organism evidence="2 3">
    <name type="scientific">Ambrosiozyma monospora</name>
    <name type="common">Yeast</name>
    <name type="synonym">Endomycopsis monosporus</name>
    <dbReference type="NCBI Taxonomy" id="43982"/>
    <lineage>
        <taxon>Eukaryota</taxon>
        <taxon>Fungi</taxon>
        <taxon>Dikarya</taxon>
        <taxon>Ascomycota</taxon>
        <taxon>Saccharomycotina</taxon>
        <taxon>Pichiomycetes</taxon>
        <taxon>Pichiales</taxon>
        <taxon>Pichiaceae</taxon>
        <taxon>Ambrosiozyma</taxon>
    </lineage>
</organism>
<feature type="region of interest" description="Disordered" evidence="1">
    <location>
        <begin position="141"/>
        <end position="160"/>
    </location>
</feature>
<dbReference type="Proteomes" id="UP001165063">
    <property type="component" value="Unassembled WGS sequence"/>
</dbReference>
<dbReference type="EMBL" id="BSXU01006260">
    <property type="protein sequence ID" value="GMG55838.1"/>
    <property type="molecule type" value="Genomic_DNA"/>
</dbReference>
<evidence type="ECO:0000256" key="1">
    <source>
        <dbReference type="SAM" id="MobiDB-lite"/>
    </source>
</evidence>